<comment type="caution">
    <text evidence="1">The sequence shown here is derived from an EMBL/GenBank/DDBJ whole genome shotgun (WGS) entry which is preliminary data.</text>
</comment>
<proteinExistence type="predicted"/>
<keyword evidence="2" id="KW-1185">Reference proteome</keyword>
<gene>
    <name evidence="1" type="ORF">QFC20_003869</name>
</gene>
<reference evidence="1" key="1">
    <citation type="submission" date="2023-04" db="EMBL/GenBank/DDBJ databases">
        <title>Draft Genome sequencing of Naganishia species isolated from polar environments using Oxford Nanopore Technology.</title>
        <authorList>
            <person name="Leo P."/>
            <person name="Venkateswaran K."/>
        </authorList>
    </citation>
    <scope>NUCLEOTIDE SEQUENCE</scope>
    <source>
        <strain evidence="1">MNA-CCFEE 5262</strain>
    </source>
</reference>
<evidence type="ECO:0000313" key="2">
    <source>
        <dbReference type="Proteomes" id="UP001230649"/>
    </source>
</evidence>
<dbReference type="EMBL" id="JASBWS010000039">
    <property type="protein sequence ID" value="KAJ9106969.1"/>
    <property type="molecule type" value="Genomic_DNA"/>
</dbReference>
<organism evidence="1 2">
    <name type="scientific">Naganishia adeliensis</name>
    <dbReference type="NCBI Taxonomy" id="92952"/>
    <lineage>
        <taxon>Eukaryota</taxon>
        <taxon>Fungi</taxon>
        <taxon>Dikarya</taxon>
        <taxon>Basidiomycota</taxon>
        <taxon>Agaricomycotina</taxon>
        <taxon>Tremellomycetes</taxon>
        <taxon>Filobasidiales</taxon>
        <taxon>Filobasidiaceae</taxon>
        <taxon>Naganishia</taxon>
    </lineage>
</organism>
<name>A0ACC2W723_9TREE</name>
<protein>
    <submittedName>
        <fullName evidence="1">Uncharacterized protein</fullName>
    </submittedName>
</protein>
<accession>A0ACC2W723</accession>
<sequence length="252" mass="27501">MSLLSGTNDIKAASPALLQRHRQRPIPATQVKFLNSFVHMSPYHDPDADITCSSPAFNSRFSGGSTVDMICLSLKQQKHSSVIPGLITRVGEYAIPGKGGRCDQRDQELEAGFIKQFECCQLQINGMHELLDHGPHSKANDPALTQRLPVLRSDPVGGEVDRSVHGQPCPDWNATSKGDDASAASDPFQIPQAEMLAHKHCRQKLKQVARDNSAAECTDIGPGVEGARRYTCPVEGCDKTYKQANGLKYHLT</sequence>
<dbReference type="Proteomes" id="UP001230649">
    <property type="component" value="Unassembled WGS sequence"/>
</dbReference>
<evidence type="ECO:0000313" key="1">
    <source>
        <dbReference type="EMBL" id="KAJ9106969.1"/>
    </source>
</evidence>